<dbReference type="AlphaFoldDB" id="A0A1Y2E9K0"/>
<dbReference type="EMBL" id="MCFJ01000003">
    <property type="protein sequence ID" value="ORY68219.1"/>
    <property type="molecule type" value="Genomic_DNA"/>
</dbReference>
<proteinExistence type="predicted"/>
<name>A0A1Y2E9K0_9PEZI</name>
<organism evidence="1 2">
    <name type="scientific">Pseudomassariella vexata</name>
    <dbReference type="NCBI Taxonomy" id="1141098"/>
    <lineage>
        <taxon>Eukaryota</taxon>
        <taxon>Fungi</taxon>
        <taxon>Dikarya</taxon>
        <taxon>Ascomycota</taxon>
        <taxon>Pezizomycotina</taxon>
        <taxon>Sordariomycetes</taxon>
        <taxon>Xylariomycetidae</taxon>
        <taxon>Amphisphaeriales</taxon>
        <taxon>Pseudomassariaceae</taxon>
        <taxon>Pseudomassariella</taxon>
    </lineage>
</organism>
<evidence type="ECO:0000313" key="2">
    <source>
        <dbReference type="Proteomes" id="UP000193689"/>
    </source>
</evidence>
<evidence type="ECO:0000313" key="1">
    <source>
        <dbReference type="EMBL" id="ORY68219.1"/>
    </source>
</evidence>
<dbReference type="Proteomes" id="UP000193689">
    <property type="component" value="Unassembled WGS sequence"/>
</dbReference>
<dbReference type="GeneID" id="63769753"/>
<gene>
    <name evidence="1" type="ORF">BCR38DRAFT_128486</name>
</gene>
<dbReference type="InParanoid" id="A0A1Y2E9K0"/>
<accession>A0A1Y2E9K0</accession>
<comment type="caution">
    <text evidence="1">The sequence shown here is derived from an EMBL/GenBank/DDBJ whole genome shotgun (WGS) entry which is preliminary data.</text>
</comment>
<keyword evidence="2" id="KW-1185">Reference proteome</keyword>
<reference evidence="1 2" key="1">
    <citation type="submission" date="2016-07" db="EMBL/GenBank/DDBJ databases">
        <title>Pervasive Adenine N6-methylation of Active Genes in Fungi.</title>
        <authorList>
            <consortium name="DOE Joint Genome Institute"/>
            <person name="Mondo S.J."/>
            <person name="Dannebaum R.O."/>
            <person name="Kuo R.C."/>
            <person name="Labutti K."/>
            <person name="Haridas S."/>
            <person name="Kuo A."/>
            <person name="Salamov A."/>
            <person name="Ahrendt S.R."/>
            <person name="Lipzen A."/>
            <person name="Sullivan W."/>
            <person name="Andreopoulos W.B."/>
            <person name="Clum A."/>
            <person name="Lindquist E."/>
            <person name="Daum C."/>
            <person name="Ramamoorthy G.K."/>
            <person name="Gryganskyi A."/>
            <person name="Culley D."/>
            <person name="Magnuson J.K."/>
            <person name="James T.Y."/>
            <person name="O'Malley M.A."/>
            <person name="Stajich J.E."/>
            <person name="Spatafora J.W."/>
            <person name="Visel A."/>
            <person name="Grigoriev I.V."/>
        </authorList>
    </citation>
    <scope>NUCLEOTIDE SEQUENCE [LARGE SCALE GENOMIC DNA]</scope>
    <source>
        <strain evidence="1 2">CBS 129021</strain>
    </source>
</reference>
<dbReference type="RefSeq" id="XP_040718506.1">
    <property type="nucleotide sequence ID" value="XM_040853541.1"/>
</dbReference>
<sequence>MTTADIFCSVSGTSRRQSKLRVDIKRLKAALFFIYLKLTIGKTSSIVQYWPATGPPVDESYLKRKLTNPKFDEFCFLKDIIDNTKHPDATVLHVLVETRTRRGAEQRWAQHWYGLRNPVSQPWRAEAGTNLATKMKLSNVSTASADASDQGFAQDAIEHVVKILLDWYRPYTQARLSNIFKV</sequence>
<protein>
    <submittedName>
        <fullName evidence="1">Uncharacterized protein</fullName>
    </submittedName>
</protein>